<evidence type="ECO:0000256" key="4">
    <source>
        <dbReference type="ARBA" id="ARBA00022741"/>
    </source>
</evidence>
<dbReference type="InterPro" id="IPR023298">
    <property type="entry name" value="ATPase_P-typ_TM_dom_sf"/>
</dbReference>
<dbReference type="GO" id="GO:0005524">
    <property type="term" value="F:ATP binding"/>
    <property type="evidence" value="ECO:0007669"/>
    <property type="project" value="UniProtKB-KW"/>
</dbReference>
<evidence type="ECO:0000256" key="9">
    <source>
        <dbReference type="SAM" id="Phobius"/>
    </source>
</evidence>
<feature type="region of interest" description="Disordered" evidence="8">
    <location>
        <begin position="195"/>
        <end position="221"/>
    </location>
</feature>
<dbReference type="GO" id="GO:0046872">
    <property type="term" value="F:metal ion binding"/>
    <property type="evidence" value="ECO:0007669"/>
    <property type="project" value="UniProtKB-KW"/>
</dbReference>
<evidence type="ECO:0000256" key="7">
    <source>
        <dbReference type="ARBA" id="ARBA00022967"/>
    </source>
</evidence>
<sequence length="221" mass="25097">MKWFVPFVDPGDHESFDAYQGTAIFLSSINQYITLAIVYSKSYPYRKSLYSNRLLFCALILCFTLNVCITLTPPRFLAAWLDLKLFPFARYRLLIVFLAILNFLLATFAEKFLVEYVLQKFLSRRKLTDAKKAPEFEEILSEIGSSLSWLHRARPVSLTGDSFSDTPPPVVSVENSRLLENNNLNDLSTSSTTKMCPMSFSSPSNAETERTDIETGNETNA</sequence>
<feature type="transmembrane region" description="Helical" evidence="9">
    <location>
        <begin position="93"/>
        <end position="118"/>
    </location>
</feature>
<evidence type="ECO:0000313" key="11">
    <source>
        <dbReference type="WBParaSite" id="nRc.2.0.1.t20417-RA"/>
    </source>
</evidence>
<keyword evidence="9" id="KW-1133">Transmembrane helix</keyword>
<dbReference type="InterPro" id="IPR006544">
    <property type="entry name" value="P-type_TPase_V"/>
</dbReference>
<comment type="subcellular location">
    <subcellularLocation>
        <location evidence="1">Membrane</location>
        <topology evidence="1">Multi-pass membrane protein</topology>
    </subcellularLocation>
</comment>
<proteinExistence type="predicted"/>
<dbReference type="GO" id="GO:0019829">
    <property type="term" value="F:ATPase-coupled monoatomic cation transmembrane transporter activity"/>
    <property type="evidence" value="ECO:0007669"/>
    <property type="project" value="TreeGrafter"/>
</dbReference>
<keyword evidence="6" id="KW-0460">Magnesium</keyword>
<dbReference type="WBParaSite" id="nRc.2.0.1.t20417-RA">
    <property type="protein sequence ID" value="nRc.2.0.1.t20417-RA"/>
    <property type="gene ID" value="nRc.2.0.1.g20417"/>
</dbReference>
<keyword evidence="4" id="KW-0547">Nucleotide-binding</keyword>
<organism evidence="10 11">
    <name type="scientific">Romanomermis culicivorax</name>
    <name type="common">Nematode worm</name>
    <dbReference type="NCBI Taxonomy" id="13658"/>
    <lineage>
        <taxon>Eukaryota</taxon>
        <taxon>Metazoa</taxon>
        <taxon>Ecdysozoa</taxon>
        <taxon>Nematoda</taxon>
        <taxon>Enoplea</taxon>
        <taxon>Dorylaimia</taxon>
        <taxon>Mermithida</taxon>
        <taxon>Mermithoidea</taxon>
        <taxon>Mermithidae</taxon>
        <taxon>Romanomermis</taxon>
    </lineage>
</organism>
<dbReference type="GO" id="GO:0016020">
    <property type="term" value="C:membrane"/>
    <property type="evidence" value="ECO:0007669"/>
    <property type="project" value="UniProtKB-SubCell"/>
</dbReference>
<dbReference type="PANTHER" id="PTHR45630:SF8">
    <property type="entry name" value="CATION-TRANSPORTING ATPASE"/>
    <property type="match status" value="1"/>
</dbReference>
<evidence type="ECO:0000256" key="2">
    <source>
        <dbReference type="ARBA" id="ARBA00022553"/>
    </source>
</evidence>
<dbReference type="AlphaFoldDB" id="A0A915J3Y8"/>
<keyword evidence="3" id="KW-0479">Metal-binding</keyword>
<dbReference type="SUPFAM" id="SSF81665">
    <property type="entry name" value="Calcium ATPase, transmembrane domain M"/>
    <property type="match status" value="1"/>
</dbReference>
<name>A0A915J3Y8_ROMCU</name>
<evidence type="ECO:0000256" key="6">
    <source>
        <dbReference type="ARBA" id="ARBA00022842"/>
    </source>
</evidence>
<protein>
    <submittedName>
        <fullName evidence="11">Uncharacterized protein</fullName>
    </submittedName>
</protein>
<evidence type="ECO:0000313" key="10">
    <source>
        <dbReference type="Proteomes" id="UP000887565"/>
    </source>
</evidence>
<keyword evidence="5" id="KW-0067">ATP-binding</keyword>
<evidence type="ECO:0000256" key="5">
    <source>
        <dbReference type="ARBA" id="ARBA00022840"/>
    </source>
</evidence>
<feature type="transmembrane region" description="Helical" evidence="9">
    <location>
        <begin position="20"/>
        <end position="40"/>
    </location>
</feature>
<dbReference type="GO" id="GO:0015203">
    <property type="term" value="F:polyamine transmembrane transporter activity"/>
    <property type="evidence" value="ECO:0007669"/>
    <property type="project" value="TreeGrafter"/>
</dbReference>
<reference evidence="11" key="1">
    <citation type="submission" date="2022-11" db="UniProtKB">
        <authorList>
            <consortium name="WormBaseParasite"/>
        </authorList>
    </citation>
    <scope>IDENTIFICATION</scope>
</reference>
<keyword evidence="9" id="KW-0812">Transmembrane</keyword>
<evidence type="ECO:0000256" key="8">
    <source>
        <dbReference type="SAM" id="MobiDB-lite"/>
    </source>
</evidence>
<dbReference type="PANTHER" id="PTHR45630">
    <property type="entry name" value="CATION-TRANSPORTING ATPASE-RELATED"/>
    <property type="match status" value="1"/>
</dbReference>
<keyword evidence="9" id="KW-0472">Membrane</keyword>
<dbReference type="GO" id="GO:0006874">
    <property type="term" value="P:intracellular calcium ion homeostasis"/>
    <property type="evidence" value="ECO:0007669"/>
    <property type="project" value="TreeGrafter"/>
</dbReference>
<dbReference type="GO" id="GO:0140358">
    <property type="term" value="F:P-type transmembrane transporter activity"/>
    <property type="evidence" value="ECO:0007669"/>
    <property type="project" value="InterPro"/>
</dbReference>
<keyword evidence="7" id="KW-1278">Translocase</keyword>
<keyword evidence="2" id="KW-0597">Phosphoprotein</keyword>
<evidence type="ECO:0000256" key="1">
    <source>
        <dbReference type="ARBA" id="ARBA00004141"/>
    </source>
</evidence>
<keyword evidence="10" id="KW-1185">Reference proteome</keyword>
<dbReference type="Proteomes" id="UP000887565">
    <property type="component" value="Unplaced"/>
</dbReference>
<evidence type="ECO:0000256" key="3">
    <source>
        <dbReference type="ARBA" id="ARBA00022723"/>
    </source>
</evidence>
<feature type="transmembrane region" description="Helical" evidence="9">
    <location>
        <begin position="52"/>
        <end position="73"/>
    </location>
</feature>
<accession>A0A915J3Y8</accession>